<keyword evidence="1" id="KW-0812">Transmembrane</keyword>
<keyword evidence="1" id="KW-1133">Transmembrane helix</keyword>
<dbReference type="EMBL" id="BK016174">
    <property type="protein sequence ID" value="DAF99898.1"/>
    <property type="molecule type" value="Genomic_DNA"/>
</dbReference>
<proteinExistence type="predicted"/>
<keyword evidence="1" id="KW-0472">Membrane</keyword>
<sequence length="43" mass="4439">MTKKLLSGTVRVLNDLTSVKFVLGVLTGSGMIAIMLGSAVGLF</sequence>
<accession>A0A8S5UZU4</accession>
<evidence type="ECO:0000256" key="1">
    <source>
        <dbReference type="SAM" id="Phobius"/>
    </source>
</evidence>
<protein>
    <submittedName>
        <fullName evidence="2">Uncharacterized protein</fullName>
    </submittedName>
</protein>
<name>A0A8S5UZU4_9CAUD</name>
<evidence type="ECO:0000313" key="2">
    <source>
        <dbReference type="EMBL" id="DAF99898.1"/>
    </source>
</evidence>
<organism evidence="2">
    <name type="scientific">Siphoviridae sp. ctJT77</name>
    <dbReference type="NCBI Taxonomy" id="2825432"/>
    <lineage>
        <taxon>Viruses</taxon>
        <taxon>Duplodnaviria</taxon>
        <taxon>Heunggongvirae</taxon>
        <taxon>Uroviricota</taxon>
        <taxon>Caudoviricetes</taxon>
    </lineage>
</organism>
<reference evidence="2" key="1">
    <citation type="journal article" date="2021" name="Proc. Natl. Acad. Sci. U.S.A.">
        <title>A Catalog of Tens of Thousands of Viruses from Human Metagenomes Reveals Hidden Associations with Chronic Diseases.</title>
        <authorList>
            <person name="Tisza M.J."/>
            <person name="Buck C.B."/>
        </authorList>
    </citation>
    <scope>NUCLEOTIDE SEQUENCE</scope>
    <source>
        <strain evidence="2">CtJT77</strain>
    </source>
</reference>
<feature type="transmembrane region" description="Helical" evidence="1">
    <location>
        <begin position="21"/>
        <end position="42"/>
    </location>
</feature>